<dbReference type="InterPro" id="IPR036188">
    <property type="entry name" value="FAD/NAD-bd_sf"/>
</dbReference>
<dbReference type="SUPFAM" id="SSF52821">
    <property type="entry name" value="Rhodanese/Cell cycle control phosphatase"/>
    <property type="match status" value="1"/>
</dbReference>
<dbReference type="Pfam" id="PF02852">
    <property type="entry name" value="Pyr_redox_dim"/>
    <property type="match status" value="1"/>
</dbReference>
<gene>
    <name evidence="9" type="ORF">EV688_110104</name>
</gene>
<feature type="region of interest" description="Disordered" evidence="7">
    <location>
        <begin position="563"/>
        <end position="585"/>
    </location>
</feature>
<dbReference type="InterPro" id="IPR023753">
    <property type="entry name" value="FAD/NAD-binding_dom"/>
</dbReference>
<dbReference type="PRINTS" id="PR00368">
    <property type="entry name" value="FADPNR"/>
</dbReference>
<accession>A0A4R2KVE7</accession>
<keyword evidence="5" id="KW-0560">Oxidoreductase</keyword>
<dbReference type="PRINTS" id="PR00411">
    <property type="entry name" value="PNDRDTASEI"/>
</dbReference>
<proteinExistence type="inferred from homology"/>
<evidence type="ECO:0000256" key="4">
    <source>
        <dbReference type="ARBA" id="ARBA00022827"/>
    </source>
</evidence>
<dbReference type="PANTHER" id="PTHR43429">
    <property type="entry name" value="PYRIDINE NUCLEOTIDE-DISULFIDE OXIDOREDUCTASE DOMAIN-CONTAINING"/>
    <property type="match status" value="1"/>
</dbReference>
<dbReference type="SMART" id="SM00450">
    <property type="entry name" value="RHOD"/>
    <property type="match status" value="1"/>
</dbReference>
<name>A0A4R2KVE7_9GAMM</name>
<evidence type="ECO:0000313" key="10">
    <source>
        <dbReference type="Proteomes" id="UP000294980"/>
    </source>
</evidence>
<evidence type="ECO:0000256" key="1">
    <source>
        <dbReference type="ARBA" id="ARBA00001974"/>
    </source>
</evidence>
<evidence type="ECO:0000256" key="5">
    <source>
        <dbReference type="ARBA" id="ARBA00023002"/>
    </source>
</evidence>
<keyword evidence="10" id="KW-1185">Reference proteome</keyword>
<dbReference type="RefSeq" id="WP_117318446.1">
    <property type="nucleotide sequence ID" value="NZ_QQSW01000014.1"/>
</dbReference>
<dbReference type="EMBL" id="SLWX01000010">
    <property type="protein sequence ID" value="TCO75149.1"/>
    <property type="molecule type" value="Genomic_DNA"/>
</dbReference>
<keyword evidence="3" id="KW-0285">Flavoprotein</keyword>
<dbReference type="PROSITE" id="PS50206">
    <property type="entry name" value="RHODANESE_3"/>
    <property type="match status" value="1"/>
</dbReference>
<comment type="similarity">
    <text evidence="2">Belongs to the class-III pyridine nucleotide-disulfide oxidoreductase family.</text>
</comment>
<keyword evidence="6" id="KW-0676">Redox-active center</keyword>
<dbReference type="Pfam" id="PF07992">
    <property type="entry name" value="Pyr_redox_2"/>
    <property type="match status" value="1"/>
</dbReference>
<dbReference type="InterPro" id="IPR004099">
    <property type="entry name" value="Pyr_nucl-diS_OxRdtase_dimer"/>
</dbReference>
<evidence type="ECO:0000256" key="7">
    <source>
        <dbReference type="SAM" id="MobiDB-lite"/>
    </source>
</evidence>
<evidence type="ECO:0000256" key="2">
    <source>
        <dbReference type="ARBA" id="ARBA00009130"/>
    </source>
</evidence>
<evidence type="ECO:0000256" key="6">
    <source>
        <dbReference type="ARBA" id="ARBA00023284"/>
    </source>
</evidence>
<dbReference type="InterPro" id="IPR001763">
    <property type="entry name" value="Rhodanese-like_dom"/>
</dbReference>
<dbReference type="InterPro" id="IPR050260">
    <property type="entry name" value="FAD-bd_OxRdtase"/>
</dbReference>
<dbReference type="OrthoDB" id="9768666at2"/>
<keyword evidence="4" id="KW-0274">FAD</keyword>
<feature type="compositionally biased region" description="Pro residues" evidence="7">
    <location>
        <begin position="568"/>
        <end position="578"/>
    </location>
</feature>
<sequence>MTDSTTAASPTLVVVGGVAGGASAVTRARRMNEHATIIMFEKDEHVSFANCGLPYHVGGEIAERESLFVARPALFADRFNIDVRTRHEVVDIDRSRREVTVLNHTTGEHFRQAYDKLILAPGAAPIVPPLAGISASNVFSVRNVTDTDRINAFMTRAQPGRAVVVGAGYIGLEMMEQLHSRGVAVTLVELQPQVLPLMDPELAHMLEEEIAAHDIDLRLGDGISALVSAEGLATGVVLGSGETIDTDMVILGIGVRPSVQLAEQAGLSLGDSGGIHVNAHGQTDDPDIYAVGDACEYTFGPTGKQMRVALAGPANRAGRLAGEHAVTGSSAPVPRAWGTAIVRVFGLAAGMVGLTMSMARRSGLDARCCVVRANHHVGYYPGAQPVTLKLVYEAGTGRILGAQAVGREGIDKRIDVIATAMHFGATVHDLTALDLAYAPSFGAAKDPVHMAGFVAANDLAGTAVIMPIDSDLDGYQVLDVRSRDEVSGSALYGAPHAINIPLHELRERIAELDSAQPTVVSCASGARSYVATRILMQRGFNTVYNLSGGTLLRAHAISSISAGYSGPRPAPAPIPAPPVTGRRGD</sequence>
<evidence type="ECO:0000259" key="8">
    <source>
        <dbReference type="PROSITE" id="PS50206"/>
    </source>
</evidence>
<reference evidence="9 10" key="1">
    <citation type="submission" date="2019-03" db="EMBL/GenBank/DDBJ databases">
        <title>Genomic Encyclopedia of Type Strains, Phase IV (KMG-IV): sequencing the most valuable type-strain genomes for metagenomic binning, comparative biology and taxonomic classification.</title>
        <authorList>
            <person name="Goeker M."/>
        </authorList>
    </citation>
    <scope>NUCLEOTIDE SEQUENCE [LARGE SCALE GENOMIC DNA]</scope>
    <source>
        <strain evidence="9 10">DSM 23344</strain>
    </source>
</reference>
<dbReference type="Gene3D" id="3.50.50.60">
    <property type="entry name" value="FAD/NAD(P)-binding domain"/>
    <property type="match status" value="2"/>
</dbReference>
<protein>
    <submittedName>
        <fullName evidence="9">NADPH-dependent 2,4-dienoyl-CoA reductase/sulfur reductase-like enzyme</fullName>
    </submittedName>
</protein>
<dbReference type="SUPFAM" id="SSF55424">
    <property type="entry name" value="FAD/NAD-linked reductases, dimerisation (C-terminal) domain"/>
    <property type="match status" value="1"/>
</dbReference>
<dbReference type="Gene3D" id="3.40.250.10">
    <property type="entry name" value="Rhodanese-like domain"/>
    <property type="match status" value="1"/>
</dbReference>
<feature type="domain" description="Rhodanese" evidence="8">
    <location>
        <begin position="471"/>
        <end position="561"/>
    </location>
</feature>
<evidence type="ECO:0000256" key="3">
    <source>
        <dbReference type="ARBA" id="ARBA00022630"/>
    </source>
</evidence>
<dbReference type="InterPro" id="IPR016156">
    <property type="entry name" value="FAD/NAD-linked_Rdtase_dimer_sf"/>
</dbReference>
<evidence type="ECO:0000313" key="9">
    <source>
        <dbReference type="EMBL" id="TCO75149.1"/>
    </source>
</evidence>
<dbReference type="PANTHER" id="PTHR43429:SF1">
    <property type="entry name" value="NAD(P)H SULFUR OXIDOREDUCTASE (COA-DEPENDENT)"/>
    <property type="match status" value="1"/>
</dbReference>
<dbReference type="Pfam" id="PF00581">
    <property type="entry name" value="Rhodanese"/>
    <property type="match status" value="1"/>
</dbReference>
<comment type="caution">
    <text evidence="9">The sequence shown here is derived from an EMBL/GenBank/DDBJ whole genome shotgun (WGS) entry which is preliminary data.</text>
</comment>
<dbReference type="InterPro" id="IPR036873">
    <property type="entry name" value="Rhodanese-like_dom_sf"/>
</dbReference>
<dbReference type="Proteomes" id="UP000294980">
    <property type="component" value="Unassembled WGS sequence"/>
</dbReference>
<organism evidence="9 10">
    <name type="scientific">Chromatocurvus halotolerans</name>
    <dbReference type="NCBI Taxonomy" id="1132028"/>
    <lineage>
        <taxon>Bacteria</taxon>
        <taxon>Pseudomonadati</taxon>
        <taxon>Pseudomonadota</taxon>
        <taxon>Gammaproteobacteria</taxon>
        <taxon>Cellvibrionales</taxon>
        <taxon>Halieaceae</taxon>
        <taxon>Chromatocurvus</taxon>
    </lineage>
</organism>
<comment type="cofactor">
    <cofactor evidence="1">
        <name>FAD</name>
        <dbReference type="ChEBI" id="CHEBI:57692"/>
    </cofactor>
</comment>
<dbReference type="GO" id="GO:0016491">
    <property type="term" value="F:oxidoreductase activity"/>
    <property type="evidence" value="ECO:0007669"/>
    <property type="project" value="UniProtKB-KW"/>
</dbReference>
<dbReference type="AlphaFoldDB" id="A0A4R2KVE7"/>
<dbReference type="SUPFAM" id="SSF51905">
    <property type="entry name" value="FAD/NAD(P)-binding domain"/>
    <property type="match status" value="2"/>
</dbReference>